<dbReference type="PROSITE" id="PS51820">
    <property type="entry name" value="PA14"/>
    <property type="match status" value="1"/>
</dbReference>
<dbReference type="Pfam" id="PF07691">
    <property type="entry name" value="PA14"/>
    <property type="match status" value="1"/>
</dbReference>
<evidence type="ECO:0000256" key="1">
    <source>
        <dbReference type="ARBA" id="ARBA00008709"/>
    </source>
</evidence>
<keyword evidence="5" id="KW-0325">Glycoprotein</keyword>
<keyword evidence="2 7" id="KW-0732">Signal</keyword>
<protein>
    <submittedName>
        <fullName evidence="9">DUF4215 domain-containing protein</fullName>
    </submittedName>
</protein>
<dbReference type="PROSITE" id="PS51257">
    <property type="entry name" value="PROKAR_LIPOPROTEIN"/>
    <property type="match status" value="1"/>
</dbReference>
<keyword evidence="4" id="KW-1015">Disulfide bond</keyword>
<dbReference type="PANTHER" id="PTHR31137">
    <property type="entry name" value="PROTEIN PSIB-RELATED-RELATED"/>
    <property type="match status" value="1"/>
</dbReference>
<evidence type="ECO:0000256" key="2">
    <source>
        <dbReference type="ARBA" id="ARBA00022729"/>
    </source>
</evidence>
<evidence type="ECO:0000256" key="6">
    <source>
        <dbReference type="SAM" id="MobiDB-lite"/>
    </source>
</evidence>
<accession>A0ABX9QJ73</accession>
<evidence type="ECO:0000256" key="5">
    <source>
        <dbReference type="ARBA" id="ARBA00023180"/>
    </source>
</evidence>
<dbReference type="Pfam" id="PF13948">
    <property type="entry name" value="DUF4215"/>
    <property type="match status" value="4"/>
</dbReference>
<reference evidence="9 10" key="1">
    <citation type="submission" date="2018-09" db="EMBL/GenBank/DDBJ databases">
        <authorList>
            <person name="Livingstone P.G."/>
            <person name="Whitworth D.E."/>
        </authorList>
    </citation>
    <scope>NUCLEOTIDE SEQUENCE [LARGE SCALE GENOMIC DNA]</scope>
    <source>
        <strain evidence="9 10">CA031B</strain>
    </source>
</reference>
<evidence type="ECO:0000256" key="7">
    <source>
        <dbReference type="SAM" id="SignalP"/>
    </source>
</evidence>
<dbReference type="InterPro" id="IPR051154">
    <property type="entry name" value="Prespore-cell_inducing_factor"/>
</dbReference>
<organism evidence="9 10">
    <name type="scientific">Corallococcus praedator</name>
    <dbReference type="NCBI Taxonomy" id="2316724"/>
    <lineage>
        <taxon>Bacteria</taxon>
        <taxon>Pseudomonadati</taxon>
        <taxon>Myxococcota</taxon>
        <taxon>Myxococcia</taxon>
        <taxon>Myxococcales</taxon>
        <taxon>Cystobacterineae</taxon>
        <taxon>Myxococcaceae</taxon>
        <taxon>Corallococcus</taxon>
    </lineage>
</organism>
<dbReference type="NCBIfam" id="TIGR02232">
    <property type="entry name" value="myxo_disulf_rpt"/>
    <property type="match status" value="5"/>
</dbReference>
<evidence type="ECO:0000256" key="4">
    <source>
        <dbReference type="ARBA" id="ARBA00023157"/>
    </source>
</evidence>
<dbReference type="NCBIfam" id="TIGR02148">
    <property type="entry name" value="Fibro_Slime"/>
    <property type="match status" value="1"/>
</dbReference>
<feature type="signal peptide" evidence="7">
    <location>
        <begin position="1"/>
        <end position="27"/>
    </location>
</feature>
<dbReference type="InterPro" id="IPR037524">
    <property type="entry name" value="PA14/GLEYA"/>
</dbReference>
<dbReference type="EMBL" id="RAWI01000080">
    <property type="protein sequence ID" value="RKI10009.1"/>
    <property type="molecule type" value="Genomic_DNA"/>
</dbReference>
<dbReference type="PANTHER" id="PTHR31137:SF11">
    <property type="entry name" value="PROTEIN PSIF"/>
    <property type="match status" value="1"/>
</dbReference>
<gene>
    <name evidence="9" type="ORF">D7Y13_13315</name>
</gene>
<evidence type="ECO:0000259" key="8">
    <source>
        <dbReference type="PROSITE" id="PS51820"/>
    </source>
</evidence>
<dbReference type="InterPro" id="IPR011658">
    <property type="entry name" value="PA14_dom"/>
</dbReference>
<evidence type="ECO:0000256" key="3">
    <source>
        <dbReference type="ARBA" id="ARBA00022737"/>
    </source>
</evidence>
<evidence type="ECO:0000313" key="10">
    <source>
        <dbReference type="Proteomes" id="UP000278907"/>
    </source>
</evidence>
<dbReference type="SMART" id="SM00758">
    <property type="entry name" value="PA14"/>
    <property type="match status" value="1"/>
</dbReference>
<dbReference type="RefSeq" id="WP_120583652.1">
    <property type="nucleotide sequence ID" value="NZ_RAWI01000080.1"/>
</dbReference>
<feature type="domain" description="PA14" evidence="8">
    <location>
        <begin position="388"/>
        <end position="532"/>
    </location>
</feature>
<sequence length="599" mass="62931">MLKHSPSRNRLTSLLLASLLLTLTACPGSDDPDGDGGTPVTDGGGTDGGPVDEGPAFCGDGKKHSTEACDDANTLSGDGCKSDCKEIEIGFDCPTPGQKCVVGTACGNGVVEAGDTDAGVKPEVCDDRNKADGDGCSANCKTVEEGWSCPFQGQRCRAAQCGDNIIAGDEECEDGNTTKGDGCSDICRLEPGYKCDPGQPCAKTTCGDGKREGTEQCDDGNHDMGDGCSVLCVLEPKCVNGTCEARCGDGVILPGDTTEECDDGNVRANDGCSATCKLEEGFACTRVTTAPPSSVEIPVVYRDFRGKGQPVNGKYPATVHPDFDDANGAETGIVGPLYAALGADGKPVYAKAGQTSGTTHGKVAFDQWYRDQPRDAGINVTEVGVLKLDKQGDGSYLFNNQTFFPLDTSGWVGLGLENKLNDNTGTPRNFSFTSETRYWFEFKGNEQLTFLGDDDVWVFINRKLALDLGGVHGATSGTVSLANAATVAGLGLVKGKIYEVVVFQAERHTSQSSYKLTLTNFETQRTTCESTCGDGDVDVGEQCDKGNLNGPGYGKCSLTCIWNARCGDSKIQYDAGETCDDGNTNNDDDCPNNCVYDPG</sequence>
<proteinExistence type="inferred from homology"/>
<feature type="region of interest" description="Disordered" evidence="6">
    <location>
        <begin position="27"/>
        <end position="57"/>
    </location>
</feature>
<keyword evidence="10" id="KW-1185">Reference proteome</keyword>
<comment type="caution">
    <text evidence="9">The sequence shown here is derived from an EMBL/GenBank/DDBJ whole genome shotgun (WGS) entry which is preliminary data.</text>
</comment>
<comment type="similarity">
    <text evidence="1">Belongs to the prespore-cell-inducing factor family.</text>
</comment>
<keyword evidence="3" id="KW-0677">Repeat</keyword>
<dbReference type="InterPro" id="IPR011874">
    <property type="entry name" value="Fibro_Slime"/>
</dbReference>
<dbReference type="InterPro" id="IPR011936">
    <property type="entry name" value="Myxo_disulph_rpt"/>
</dbReference>
<dbReference type="Proteomes" id="UP000278907">
    <property type="component" value="Unassembled WGS sequence"/>
</dbReference>
<name>A0ABX9QJ73_9BACT</name>
<feature type="chain" id="PRO_5046013315" evidence="7">
    <location>
        <begin position="28"/>
        <end position="599"/>
    </location>
</feature>
<evidence type="ECO:0000313" key="9">
    <source>
        <dbReference type="EMBL" id="RKI10009.1"/>
    </source>
</evidence>